<name>A0A382Z5I0_9ZZZZ</name>
<gene>
    <name evidence="1" type="ORF">METZ01_LOCUS443596</name>
</gene>
<protein>
    <submittedName>
        <fullName evidence="1">Uncharacterized protein</fullName>
    </submittedName>
</protein>
<dbReference type="AlphaFoldDB" id="A0A382Z5I0"/>
<dbReference type="EMBL" id="UINC01181176">
    <property type="protein sequence ID" value="SVD90742.1"/>
    <property type="molecule type" value="Genomic_DNA"/>
</dbReference>
<proteinExistence type="predicted"/>
<reference evidence="1" key="1">
    <citation type="submission" date="2018-05" db="EMBL/GenBank/DDBJ databases">
        <authorList>
            <person name="Lanie J.A."/>
            <person name="Ng W.-L."/>
            <person name="Kazmierczak K.M."/>
            <person name="Andrzejewski T.M."/>
            <person name="Davidsen T.M."/>
            <person name="Wayne K.J."/>
            <person name="Tettelin H."/>
            <person name="Glass J.I."/>
            <person name="Rusch D."/>
            <person name="Podicherti R."/>
            <person name="Tsui H.-C.T."/>
            <person name="Winkler M.E."/>
        </authorList>
    </citation>
    <scope>NUCLEOTIDE SEQUENCE</scope>
</reference>
<evidence type="ECO:0000313" key="1">
    <source>
        <dbReference type="EMBL" id="SVD90742.1"/>
    </source>
</evidence>
<organism evidence="1">
    <name type="scientific">marine metagenome</name>
    <dbReference type="NCBI Taxonomy" id="408172"/>
    <lineage>
        <taxon>unclassified sequences</taxon>
        <taxon>metagenomes</taxon>
        <taxon>ecological metagenomes</taxon>
    </lineage>
</organism>
<accession>A0A382Z5I0</accession>
<sequence>MILASCFVCVGAGDALADATITGSVKLDLPGGKKPRRKKLQMAADPVCNAKHDAPVASESPAIVDDDGALYNVFVYVKTGLEG</sequence>
<feature type="non-terminal residue" evidence="1">
    <location>
        <position position="83"/>
    </location>
</feature>